<feature type="coiled-coil region" evidence="2">
    <location>
        <begin position="85"/>
        <end position="190"/>
    </location>
</feature>
<name>A0A8D0CAG7_SALMN</name>
<dbReference type="PANTHER" id="PTHR31882:SF2">
    <property type="entry name" value="TNFAIP3-INTERACTING PROTEIN 3"/>
    <property type="match status" value="1"/>
</dbReference>
<dbReference type="FunFam" id="1.20.5.990:FF:000004">
    <property type="entry name" value="TNFAIP3 interacting protein 3"/>
    <property type="match status" value="1"/>
</dbReference>
<organism evidence="4 5">
    <name type="scientific">Salvator merianae</name>
    <name type="common">Argentine black and white tegu</name>
    <name type="synonym">Tupinambis merianae</name>
    <dbReference type="NCBI Taxonomy" id="96440"/>
    <lineage>
        <taxon>Eukaryota</taxon>
        <taxon>Metazoa</taxon>
        <taxon>Chordata</taxon>
        <taxon>Craniata</taxon>
        <taxon>Vertebrata</taxon>
        <taxon>Euteleostomi</taxon>
        <taxon>Lepidosauria</taxon>
        <taxon>Squamata</taxon>
        <taxon>Bifurcata</taxon>
        <taxon>Unidentata</taxon>
        <taxon>Episquamata</taxon>
        <taxon>Laterata</taxon>
        <taxon>Teiioidea</taxon>
        <taxon>Teiidae</taxon>
        <taxon>Salvator</taxon>
    </lineage>
</organism>
<dbReference type="GO" id="GO:0006357">
    <property type="term" value="P:regulation of transcription by RNA polymerase II"/>
    <property type="evidence" value="ECO:0007669"/>
    <property type="project" value="TreeGrafter"/>
</dbReference>
<dbReference type="Pfam" id="PF16516">
    <property type="entry name" value="CC2-LZ"/>
    <property type="match status" value="1"/>
</dbReference>
<evidence type="ECO:0000259" key="3">
    <source>
        <dbReference type="Pfam" id="PF16516"/>
    </source>
</evidence>
<dbReference type="OMA" id="PDYQWHA"/>
<feature type="coiled-coil region" evidence="2">
    <location>
        <begin position="237"/>
        <end position="313"/>
    </location>
</feature>
<dbReference type="GO" id="GO:0043124">
    <property type="term" value="P:negative regulation of canonical NF-kappaB signal transduction"/>
    <property type="evidence" value="ECO:0007669"/>
    <property type="project" value="Ensembl"/>
</dbReference>
<evidence type="ECO:0000256" key="2">
    <source>
        <dbReference type="SAM" id="Coils"/>
    </source>
</evidence>
<dbReference type="Ensembl" id="ENSSMRT00000023188.1">
    <property type="protein sequence ID" value="ENSSMRP00000019764.1"/>
    <property type="gene ID" value="ENSSMRG00000015415.1"/>
</dbReference>
<dbReference type="Proteomes" id="UP000694421">
    <property type="component" value="Unplaced"/>
</dbReference>
<evidence type="ECO:0000256" key="1">
    <source>
        <dbReference type="ARBA" id="ARBA00023054"/>
    </source>
</evidence>
<dbReference type="InterPro" id="IPR032419">
    <property type="entry name" value="CC2-LZ_dom"/>
</dbReference>
<evidence type="ECO:0000313" key="4">
    <source>
        <dbReference type="Ensembl" id="ENSSMRP00000019764.1"/>
    </source>
</evidence>
<dbReference type="GO" id="GO:0005737">
    <property type="term" value="C:cytoplasm"/>
    <property type="evidence" value="ECO:0007669"/>
    <property type="project" value="UniProtKB-ARBA"/>
</dbReference>
<dbReference type="Gene3D" id="1.20.5.990">
    <property type="entry name" value="Nemo cc2-lz domain - 1d5 darpin complex"/>
    <property type="match status" value="1"/>
</dbReference>
<keyword evidence="1 2" id="KW-0175">Coiled coil</keyword>
<accession>A0A8D0CAG7</accession>
<keyword evidence="5" id="KW-1185">Reference proteome</keyword>
<evidence type="ECO:0000313" key="5">
    <source>
        <dbReference type="Proteomes" id="UP000694421"/>
    </source>
</evidence>
<dbReference type="GeneTree" id="ENSGT00510000046908"/>
<dbReference type="GO" id="GO:0031593">
    <property type="term" value="F:polyubiquitin modification-dependent protein binding"/>
    <property type="evidence" value="ECO:0007669"/>
    <property type="project" value="Ensembl"/>
</dbReference>
<feature type="domain" description="NF-kappa-B essential modulator NEMO CC2-LZ" evidence="3">
    <location>
        <begin position="187"/>
        <end position="282"/>
    </location>
</feature>
<reference evidence="4" key="2">
    <citation type="submission" date="2025-09" db="UniProtKB">
        <authorList>
            <consortium name="Ensembl"/>
        </authorList>
    </citation>
    <scope>IDENTIFICATION</scope>
</reference>
<proteinExistence type="predicted"/>
<dbReference type="GO" id="GO:0071222">
    <property type="term" value="P:cellular response to lipopolysaccharide"/>
    <property type="evidence" value="ECO:0007669"/>
    <property type="project" value="Ensembl"/>
</dbReference>
<dbReference type="PANTHER" id="PTHR31882">
    <property type="entry name" value="TNFAIP3-INTERACTING PROTEIN COILED COIL FAMILY MEMBER"/>
    <property type="match status" value="1"/>
</dbReference>
<dbReference type="GO" id="GO:0002756">
    <property type="term" value="P:MyD88-independent toll-like receptor signaling pathway"/>
    <property type="evidence" value="ECO:0007669"/>
    <property type="project" value="Ensembl"/>
</dbReference>
<dbReference type="AlphaFoldDB" id="A0A8D0CAG7"/>
<dbReference type="GO" id="GO:0034142">
    <property type="term" value="P:toll-like receptor 4 signaling pathway"/>
    <property type="evidence" value="ECO:0007669"/>
    <property type="project" value="Ensembl"/>
</dbReference>
<sequence>MKNSNTVQSSPVLYIQEELEIFSCGVFYSQVLVEFLLQNVYGLFILKAFSEHRSTQGFSGQMQASMDDRKTPGSLSEHILTKTPKDTMEEQIILLEKQRQELLAVNKQWDQQFRRMKQKYENKVTEIKEKLEAMQKTVREMEKERQQMQQKSQKLEAQATDRLVQEMRDKNNLKEENRLLKEEIFLANKKKVHYKCEISRLNKAVLDAYKNQRISSCGPAMDSSDKNCNPEEMKIEIDILRQQVQIYEEDFKKERSDRERLNEEKEVLQRINESIQSQVNNLSAQIKGCQEEKKLLEKQLKQQAKDFQKLTEKHGSPHQMLVPPCFNHGNCSLFQ</sequence>
<reference evidence="4" key="1">
    <citation type="submission" date="2025-08" db="UniProtKB">
        <authorList>
            <consortium name="Ensembl"/>
        </authorList>
    </citation>
    <scope>IDENTIFICATION</scope>
</reference>
<protein>
    <submittedName>
        <fullName evidence="4">TNFAIP3 interacting protein 3</fullName>
    </submittedName>
</protein>